<proteinExistence type="inferred from homology"/>
<protein>
    <recommendedName>
        <fullName evidence="5">Metallo-beta-lactamase domain-containing protein</fullName>
    </recommendedName>
</protein>
<dbReference type="InterPro" id="IPR001279">
    <property type="entry name" value="Metallo-B-lactamas"/>
</dbReference>
<evidence type="ECO:0000256" key="3">
    <source>
        <dbReference type="ARBA" id="ARBA00022801"/>
    </source>
</evidence>
<keyword evidence="4" id="KW-0862">Zinc</keyword>
<dbReference type="SUPFAM" id="SSF56281">
    <property type="entry name" value="Metallo-hydrolase/oxidoreductase"/>
    <property type="match status" value="1"/>
</dbReference>
<dbReference type="CDD" id="cd07742">
    <property type="entry name" value="metallo-hydrolase-like_MBL-fold"/>
    <property type="match status" value="1"/>
</dbReference>
<evidence type="ECO:0000313" key="6">
    <source>
        <dbReference type="EMBL" id="RUT01446.1"/>
    </source>
</evidence>
<dbReference type="Proteomes" id="UP000282574">
    <property type="component" value="Unassembled WGS sequence"/>
</dbReference>
<evidence type="ECO:0000256" key="4">
    <source>
        <dbReference type="ARBA" id="ARBA00022833"/>
    </source>
</evidence>
<dbReference type="AlphaFoldDB" id="A0AB37UA76"/>
<dbReference type="Gene3D" id="3.60.15.10">
    <property type="entry name" value="Ribonuclease Z/Hydroxyacylglutathione hydrolase-like"/>
    <property type="match status" value="1"/>
</dbReference>
<organism evidence="6 7">
    <name type="scientific">Chroococcidiopsis cubana SAG 39.79</name>
    <dbReference type="NCBI Taxonomy" id="388085"/>
    <lineage>
        <taxon>Bacteria</taxon>
        <taxon>Bacillati</taxon>
        <taxon>Cyanobacteriota</taxon>
        <taxon>Cyanophyceae</taxon>
        <taxon>Chroococcidiopsidales</taxon>
        <taxon>Chroococcidiopsidaceae</taxon>
        <taxon>Chroococcidiopsis</taxon>
    </lineage>
</organism>
<evidence type="ECO:0000256" key="1">
    <source>
        <dbReference type="ARBA" id="ARBA00007749"/>
    </source>
</evidence>
<dbReference type="EMBL" id="RSCK01000124">
    <property type="protein sequence ID" value="RUT01446.1"/>
    <property type="molecule type" value="Genomic_DNA"/>
</dbReference>
<dbReference type="InterPro" id="IPR036866">
    <property type="entry name" value="RibonucZ/Hydroxyglut_hydro"/>
</dbReference>
<dbReference type="InterPro" id="IPR051013">
    <property type="entry name" value="MBL_superfamily_lactonases"/>
</dbReference>
<sequence length="277" mass="31622">MHIHHLNCGCMCPLGGALFDGFSRGLSACLVCHCLLVETEQGLVLIDTGFGQRDLEAPYSRLSPFFIQVNNIQFDRKYTALHQLEQLGFSANDVRHIVVTHLDFDHAGGLEDFPEATVHVMQAEIEATQSRRGFIASRRYRPNQWDEVKSWKYYSAGGEPWFGFEAVRNLEGLPPEILMIPLVGHTRGHAGIAIDTPEGWLLHAGDAYFYRHEMGSPQRRCTPGLRAYQWMMEVDRQARIYNQQRLHALSLDRSKDVRLFCSHDAVEFETFAKRSNN</sequence>
<evidence type="ECO:0000256" key="2">
    <source>
        <dbReference type="ARBA" id="ARBA00022723"/>
    </source>
</evidence>
<evidence type="ECO:0000259" key="5">
    <source>
        <dbReference type="SMART" id="SM00849"/>
    </source>
</evidence>
<dbReference type="SMART" id="SM00849">
    <property type="entry name" value="Lactamase_B"/>
    <property type="match status" value="1"/>
</dbReference>
<reference evidence="6 7" key="1">
    <citation type="journal article" date="2019" name="Genome Biol. Evol.">
        <title>Day and night: Metabolic profiles and evolutionary relationships of six axenic non-marine cyanobacteria.</title>
        <authorList>
            <person name="Will S.E."/>
            <person name="Henke P."/>
            <person name="Boedeker C."/>
            <person name="Huang S."/>
            <person name="Brinkmann H."/>
            <person name="Rohde M."/>
            <person name="Jarek M."/>
            <person name="Friedl T."/>
            <person name="Seufert S."/>
            <person name="Schumacher M."/>
            <person name="Overmann J."/>
            <person name="Neumann-Schaal M."/>
            <person name="Petersen J."/>
        </authorList>
    </citation>
    <scope>NUCLEOTIDE SEQUENCE [LARGE SCALE GENOMIC DNA]</scope>
    <source>
        <strain evidence="6 7">SAG 39.79</strain>
    </source>
</reference>
<keyword evidence="2" id="KW-0479">Metal-binding</keyword>
<accession>A0AB37UA76</accession>
<dbReference type="PANTHER" id="PTHR42978:SF3">
    <property type="entry name" value="BLR3078 PROTEIN"/>
    <property type="match status" value="1"/>
</dbReference>
<keyword evidence="3" id="KW-0378">Hydrolase</keyword>
<keyword evidence="7" id="KW-1185">Reference proteome</keyword>
<comment type="caution">
    <text evidence="6">The sequence shown here is derived from an EMBL/GenBank/DDBJ whole genome shotgun (WGS) entry which is preliminary data.</text>
</comment>
<dbReference type="Pfam" id="PF00753">
    <property type="entry name" value="Lactamase_B"/>
    <property type="match status" value="1"/>
</dbReference>
<evidence type="ECO:0000313" key="7">
    <source>
        <dbReference type="Proteomes" id="UP000282574"/>
    </source>
</evidence>
<dbReference type="GO" id="GO:0046872">
    <property type="term" value="F:metal ion binding"/>
    <property type="evidence" value="ECO:0007669"/>
    <property type="project" value="UniProtKB-KW"/>
</dbReference>
<name>A0AB37UA76_9CYAN</name>
<feature type="domain" description="Metallo-beta-lactamase" evidence="5">
    <location>
        <begin position="31"/>
        <end position="263"/>
    </location>
</feature>
<dbReference type="RefSeq" id="WP_015155237.1">
    <property type="nucleotide sequence ID" value="NZ_JAVKZF010000001.1"/>
</dbReference>
<dbReference type="GO" id="GO:0016787">
    <property type="term" value="F:hydrolase activity"/>
    <property type="evidence" value="ECO:0007669"/>
    <property type="project" value="UniProtKB-KW"/>
</dbReference>
<dbReference type="PANTHER" id="PTHR42978">
    <property type="entry name" value="QUORUM-QUENCHING LACTONASE YTNP-RELATED-RELATED"/>
    <property type="match status" value="1"/>
</dbReference>
<gene>
    <name evidence="6" type="ORF">DSM107010_65130</name>
</gene>
<comment type="similarity">
    <text evidence="1">Belongs to the metallo-beta-lactamase superfamily.</text>
</comment>